<reference evidence="1 2" key="1">
    <citation type="submission" date="2020-12" db="EMBL/GenBank/DDBJ databases">
        <title>Hymenobacter sp.</title>
        <authorList>
            <person name="Kim M.K."/>
        </authorList>
    </citation>
    <scope>NUCLEOTIDE SEQUENCE [LARGE SCALE GENOMIC DNA]</scope>
    <source>
        <strain evidence="1 2">BT442</strain>
    </source>
</reference>
<dbReference type="RefSeq" id="WP_198076027.1">
    <property type="nucleotide sequence ID" value="NZ_JAEDAE010000006.1"/>
</dbReference>
<evidence type="ECO:0008006" key="3">
    <source>
        <dbReference type="Google" id="ProtNLM"/>
    </source>
</evidence>
<name>A0ABS0Q9E7_9BACT</name>
<accession>A0ABS0Q9E7</accession>
<evidence type="ECO:0000313" key="2">
    <source>
        <dbReference type="Proteomes" id="UP000625631"/>
    </source>
</evidence>
<dbReference type="EMBL" id="JAEDAE010000006">
    <property type="protein sequence ID" value="MBH8559245.1"/>
    <property type="molecule type" value="Genomic_DNA"/>
</dbReference>
<protein>
    <recommendedName>
        <fullName evidence="3">HEPN AbiU2-like domain-containing protein</fullName>
    </recommendedName>
</protein>
<organism evidence="1 2">
    <name type="scientific">Hymenobacter negativus</name>
    <dbReference type="NCBI Taxonomy" id="2795026"/>
    <lineage>
        <taxon>Bacteria</taxon>
        <taxon>Pseudomonadati</taxon>
        <taxon>Bacteroidota</taxon>
        <taxon>Cytophagia</taxon>
        <taxon>Cytophagales</taxon>
        <taxon>Hymenobacteraceae</taxon>
        <taxon>Hymenobacter</taxon>
    </lineage>
</organism>
<dbReference type="Proteomes" id="UP000625631">
    <property type="component" value="Unassembled WGS sequence"/>
</dbReference>
<gene>
    <name evidence="1" type="ORF">I7X13_14360</name>
</gene>
<evidence type="ECO:0000313" key="1">
    <source>
        <dbReference type="EMBL" id="MBH8559245.1"/>
    </source>
</evidence>
<sequence>MEEATPIMDYLPNSFKHQNEQDYVSFLWDAFASNYEAGQYQFALLAYHMLFMSGVYCSLWQIRTSRQSLFANALLFHQDEEVMLEATSPFVFSKAQESNVFKFMRLIDCEKQHIGKFTKLVKDRNSIAHSNGNIFYQTKPAADIQIAEVLRQLAVIQELMRPILHSCLSQFLLESHNPEEREYSLDEDQIREVLIHANYFSAHDIACCLQFDIESLREHEHFEAMKSLFESLCTAYAEEV</sequence>
<comment type="caution">
    <text evidence="1">The sequence shown here is derived from an EMBL/GenBank/DDBJ whole genome shotgun (WGS) entry which is preliminary data.</text>
</comment>
<keyword evidence="2" id="KW-1185">Reference proteome</keyword>
<proteinExistence type="predicted"/>